<dbReference type="NCBIfam" id="TIGR00229">
    <property type="entry name" value="sensory_box"/>
    <property type="match status" value="1"/>
</dbReference>
<organism evidence="2 3">
    <name type="scientific">Tectimicrobiota bacterium</name>
    <dbReference type="NCBI Taxonomy" id="2528274"/>
    <lineage>
        <taxon>Bacteria</taxon>
        <taxon>Pseudomonadati</taxon>
        <taxon>Nitrospinota/Tectimicrobiota group</taxon>
        <taxon>Candidatus Tectimicrobiota</taxon>
    </lineage>
</organism>
<dbReference type="EMBL" id="JACPUR010000038">
    <property type="protein sequence ID" value="MBI3129174.1"/>
    <property type="molecule type" value="Genomic_DNA"/>
</dbReference>
<gene>
    <name evidence="2" type="ORF">HYZ11_16325</name>
</gene>
<feature type="domain" description="PAS" evidence="1">
    <location>
        <begin position="179"/>
        <end position="230"/>
    </location>
</feature>
<dbReference type="Pfam" id="PF13426">
    <property type="entry name" value="PAS_9"/>
    <property type="match status" value="1"/>
</dbReference>
<dbReference type="SUPFAM" id="SSF55781">
    <property type="entry name" value="GAF domain-like"/>
    <property type="match status" value="1"/>
</dbReference>
<dbReference type="Pfam" id="PF13185">
    <property type="entry name" value="GAF_2"/>
    <property type="match status" value="1"/>
</dbReference>
<comment type="caution">
    <text evidence="2">The sequence shown here is derived from an EMBL/GenBank/DDBJ whole genome shotgun (WGS) entry which is preliminary data.</text>
</comment>
<proteinExistence type="predicted"/>
<dbReference type="SMART" id="SM00091">
    <property type="entry name" value="PAS"/>
    <property type="match status" value="1"/>
</dbReference>
<accession>A0A932MNB0</accession>
<dbReference type="InterPro" id="IPR035965">
    <property type="entry name" value="PAS-like_dom_sf"/>
</dbReference>
<dbReference type="CDD" id="cd00130">
    <property type="entry name" value="PAS"/>
    <property type="match status" value="1"/>
</dbReference>
<protein>
    <submittedName>
        <fullName evidence="2">GAF domain-containing protein</fullName>
    </submittedName>
</protein>
<dbReference type="InterPro" id="IPR003018">
    <property type="entry name" value="GAF"/>
</dbReference>
<dbReference type="SMART" id="SM00065">
    <property type="entry name" value="GAF"/>
    <property type="match status" value="1"/>
</dbReference>
<sequence length="275" mass="30373">MKAPDDGNGKGPEGGPLQDLIQLGTRLLKARYGALALLSGRGEGFDQFITAGIPEETRRAIGALPQGRGLLGVPIRDPRPLRVRNIARDPRSAGLPKNAPPMRSFLGVPIFSNRKVQGGLYFTEKTTAPEFRPADERLAESLARVAVEPRPRMRRSLDILRQAAGGTGAAVITSQAREIIFWSDEARQLYGYTEDEVLGRSFVDIIVPPEERAAWRRVNQPRLTRELQEGKVVKLEAQRLRKDDTRITVIVTVTPIRHDVAGITALTSVHIIQKI</sequence>
<dbReference type="Proteomes" id="UP000782312">
    <property type="component" value="Unassembled WGS sequence"/>
</dbReference>
<dbReference type="InterPro" id="IPR029016">
    <property type="entry name" value="GAF-like_dom_sf"/>
</dbReference>
<name>A0A932MNB0_UNCTE</name>
<dbReference type="SUPFAM" id="SSF55785">
    <property type="entry name" value="PYP-like sensor domain (PAS domain)"/>
    <property type="match status" value="1"/>
</dbReference>
<dbReference type="AlphaFoldDB" id="A0A932MNB0"/>
<reference evidence="2" key="1">
    <citation type="submission" date="2020-07" db="EMBL/GenBank/DDBJ databases">
        <title>Huge and variable diversity of episymbiotic CPR bacteria and DPANN archaea in groundwater ecosystems.</title>
        <authorList>
            <person name="He C.Y."/>
            <person name="Keren R."/>
            <person name="Whittaker M."/>
            <person name="Farag I.F."/>
            <person name="Doudna J."/>
            <person name="Cate J.H.D."/>
            <person name="Banfield J.F."/>
        </authorList>
    </citation>
    <scope>NUCLEOTIDE SEQUENCE</scope>
    <source>
        <strain evidence="2">NC_groundwater_763_Ag_S-0.2um_68_21</strain>
    </source>
</reference>
<dbReference type="PROSITE" id="PS50112">
    <property type="entry name" value="PAS"/>
    <property type="match status" value="1"/>
</dbReference>
<dbReference type="Gene3D" id="3.30.450.40">
    <property type="match status" value="1"/>
</dbReference>
<dbReference type="InterPro" id="IPR000014">
    <property type="entry name" value="PAS"/>
</dbReference>
<evidence type="ECO:0000313" key="2">
    <source>
        <dbReference type="EMBL" id="MBI3129174.1"/>
    </source>
</evidence>
<evidence type="ECO:0000313" key="3">
    <source>
        <dbReference type="Proteomes" id="UP000782312"/>
    </source>
</evidence>
<dbReference type="Gene3D" id="3.30.450.20">
    <property type="entry name" value="PAS domain"/>
    <property type="match status" value="1"/>
</dbReference>
<evidence type="ECO:0000259" key="1">
    <source>
        <dbReference type="PROSITE" id="PS50112"/>
    </source>
</evidence>